<dbReference type="Gene3D" id="3.10.270.10">
    <property type="entry name" value="Urate Oxidase"/>
    <property type="match status" value="1"/>
</dbReference>
<comment type="similarity">
    <text evidence="2 5 7">Belongs to the uricase family.</text>
</comment>
<dbReference type="EC" id="1.7.3.3" evidence="5 7"/>
<feature type="binding site" evidence="6">
    <location>
        <position position="186"/>
    </location>
    <ligand>
        <name>urate</name>
        <dbReference type="ChEBI" id="CHEBI:17775"/>
    </ligand>
</feature>
<dbReference type="EMBL" id="JACJVP010000077">
    <property type="protein sequence ID" value="MBB6675453.1"/>
    <property type="molecule type" value="Genomic_DNA"/>
</dbReference>
<gene>
    <name evidence="8" type="primary">pucL</name>
    <name evidence="8" type="ORF">H7C19_32820</name>
</gene>
<dbReference type="SUPFAM" id="SSF55620">
    <property type="entry name" value="Tetrahydrobiopterin biosynthesis enzymes-like"/>
    <property type="match status" value="2"/>
</dbReference>
<dbReference type="InterPro" id="IPR019842">
    <property type="entry name" value="Uricase_CS"/>
</dbReference>
<feature type="binding site" evidence="6">
    <location>
        <position position="75"/>
    </location>
    <ligand>
        <name>5-hydroxyisourate</name>
        <dbReference type="ChEBI" id="CHEBI:18072"/>
    </ligand>
</feature>
<feature type="binding site" evidence="6">
    <location>
        <position position="186"/>
    </location>
    <ligand>
        <name>5-hydroxyisourate</name>
        <dbReference type="ChEBI" id="CHEBI:18072"/>
    </ligand>
</feature>
<comment type="catalytic activity">
    <reaction evidence="5 7">
        <text>urate + O2 + H2O = 5-hydroxyisourate + H2O2</text>
        <dbReference type="Rhea" id="RHEA:21368"/>
        <dbReference type="ChEBI" id="CHEBI:15377"/>
        <dbReference type="ChEBI" id="CHEBI:15379"/>
        <dbReference type="ChEBI" id="CHEBI:16240"/>
        <dbReference type="ChEBI" id="CHEBI:17775"/>
        <dbReference type="ChEBI" id="CHEBI:18072"/>
        <dbReference type="EC" id="1.7.3.3"/>
    </reaction>
</comment>
<feature type="binding site" evidence="6">
    <location>
        <position position="203"/>
    </location>
    <ligand>
        <name>urate</name>
        <dbReference type="ChEBI" id="CHEBI:17775"/>
    </ligand>
</feature>
<dbReference type="PANTHER" id="PTHR42874:SF1">
    <property type="entry name" value="URICASE"/>
    <property type="match status" value="1"/>
</dbReference>
<dbReference type="GO" id="GO:0006145">
    <property type="term" value="P:purine nucleobase catabolic process"/>
    <property type="evidence" value="ECO:0007669"/>
    <property type="project" value="TreeGrafter"/>
</dbReference>
<feature type="binding site" evidence="6">
    <location>
        <position position="75"/>
    </location>
    <ligand>
        <name>urate</name>
        <dbReference type="ChEBI" id="CHEBI:17775"/>
    </ligand>
</feature>
<name>A0A7X0RXG3_9BACL</name>
<accession>A0A7X0RXG3</accession>
<feature type="binding site" evidence="6">
    <location>
        <position position="76"/>
    </location>
    <ligand>
        <name>5-hydroxyisourate</name>
        <dbReference type="ChEBI" id="CHEBI:18072"/>
    </ligand>
</feature>
<organism evidence="8 9">
    <name type="scientific">Cohnella nanjingensis</name>
    <dbReference type="NCBI Taxonomy" id="1387779"/>
    <lineage>
        <taxon>Bacteria</taxon>
        <taxon>Bacillati</taxon>
        <taxon>Bacillota</taxon>
        <taxon>Bacilli</taxon>
        <taxon>Bacillales</taxon>
        <taxon>Paenibacillaceae</taxon>
        <taxon>Cohnella</taxon>
    </lineage>
</organism>
<dbReference type="AlphaFoldDB" id="A0A7X0RXG3"/>
<comment type="caution">
    <text evidence="8">The sequence shown here is derived from an EMBL/GenBank/DDBJ whole genome shotgun (WGS) entry which is preliminary data.</text>
</comment>
<evidence type="ECO:0000256" key="5">
    <source>
        <dbReference type="PIRNR" id="PIRNR000241"/>
    </source>
</evidence>
<dbReference type="InterPro" id="IPR002042">
    <property type="entry name" value="Uricase"/>
</dbReference>
<keyword evidence="3 5" id="KW-0659">Purine metabolism</keyword>
<evidence type="ECO:0000256" key="1">
    <source>
        <dbReference type="ARBA" id="ARBA00004831"/>
    </source>
</evidence>
<feature type="binding site" evidence="6">
    <location>
        <position position="252"/>
    </location>
    <ligand>
        <name>urate</name>
        <dbReference type="ChEBI" id="CHEBI:17775"/>
    </ligand>
</feature>
<evidence type="ECO:0000313" key="9">
    <source>
        <dbReference type="Proteomes" id="UP000547209"/>
    </source>
</evidence>
<feature type="binding site" evidence="6">
    <location>
        <position position="203"/>
    </location>
    <ligand>
        <name>5-hydroxyisourate</name>
        <dbReference type="ChEBI" id="CHEBI:18072"/>
    </ligand>
</feature>
<dbReference type="NCBIfam" id="TIGR03383">
    <property type="entry name" value="urate_oxi"/>
    <property type="match status" value="1"/>
</dbReference>
<dbReference type="UniPathway" id="UPA00394">
    <property type="reaction ID" value="UER00650"/>
</dbReference>
<dbReference type="GO" id="GO:0019628">
    <property type="term" value="P:urate catabolic process"/>
    <property type="evidence" value="ECO:0007669"/>
    <property type="project" value="UniProtKB-UniPathway"/>
</dbReference>
<dbReference type="Pfam" id="PF01014">
    <property type="entry name" value="Uricase"/>
    <property type="match status" value="2"/>
</dbReference>
<dbReference type="Proteomes" id="UP000547209">
    <property type="component" value="Unassembled WGS sequence"/>
</dbReference>
<feature type="binding site" evidence="6">
    <location>
        <position position="278"/>
    </location>
    <ligand>
        <name>O2</name>
        <dbReference type="ChEBI" id="CHEBI:15379"/>
    </ligand>
</feature>
<evidence type="ECO:0000313" key="8">
    <source>
        <dbReference type="EMBL" id="MBB6675453.1"/>
    </source>
</evidence>
<feature type="binding site" evidence="6">
    <location>
        <position position="278"/>
    </location>
    <ligand>
        <name>5-hydroxyisourate</name>
        <dbReference type="ChEBI" id="CHEBI:18072"/>
    </ligand>
</feature>
<feature type="binding site" evidence="6">
    <location>
        <position position="252"/>
    </location>
    <ligand>
        <name>5-hydroxyisourate</name>
        <dbReference type="ChEBI" id="CHEBI:18072"/>
    </ligand>
</feature>
<feature type="binding site" evidence="6">
    <location>
        <position position="278"/>
    </location>
    <ligand>
        <name>urate</name>
        <dbReference type="ChEBI" id="CHEBI:17775"/>
    </ligand>
</feature>
<feature type="binding site" evidence="6">
    <location>
        <position position="76"/>
    </location>
    <ligand>
        <name>urate</name>
        <dbReference type="ChEBI" id="CHEBI:17775"/>
    </ligand>
</feature>
<proteinExistence type="inferred from homology"/>
<keyword evidence="4 5" id="KW-0560">Oxidoreductase</keyword>
<evidence type="ECO:0000256" key="4">
    <source>
        <dbReference type="ARBA" id="ARBA00023002"/>
    </source>
</evidence>
<dbReference type="PRINTS" id="PR00093">
    <property type="entry name" value="URICASE"/>
</dbReference>
<sequence>MLVLKLSDGRTLYYGKGDVLSYRTYATPLDVQPIPESAFAGSGNVIFAHNIKFSVSSERLLPSFTEGGNALVVATDSMKNFILRETARYEGSTTEGLLAFIGELFLEKYPHVTAIEAEGHRLPFETVQVRDGEGFADSPLVYRPSHNDRASANLALDRAAAVGARIVSHECALSDLQLIKVSGSSFYGFIRDEYTTLPESYDRPLFIFLDIFWTYADAQDALHAERGRYVAAELVRDLAHHVFHEFKTPSIQYLIYRIGLRMLKRFPQLSQVRFESNNRTWETVVEPVGGLHAGVYTEPRPPFGFQGFTMTQADLAAAESNGSEARDEERGAGA</sequence>
<dbReference type="GO" id="GO:0004846">
    <property type="term" value="F:urate oxidase activity"/>
    <property type="evidence" value="ECO:0007669"/>
    <property type="project" value="UniProtKB-EC"/>
</dbReference>
<evidence type="ECO:0000256" key="2">
    <source>
        <dbReference type="ARBA" id="ARBA00009760"/>
    </source>
</evidence>
<protein>
    <recommendedName>
        <fullName evidence="5 7">Uricase</fullName>
        <ecNumber evidence="5 7">1.7.3.3</ecNumber>
    </recommendedName>
    <alternativeName>
        <fullName evidence="5">Urate oxidase</fullName>
    </alternativeName>
</protein>
<evidence type="ECO:0000256" key="3">
    <source>
        <dbReference type="ARBA" id="ARBA00022631"/>
    </source>
</evidence>
<keyword evidence="9" id="KW-1185">Reference proteome</keyword>
<dbReference type="PANTHER" id="PTHR42874">
    <property type="entry name" value="URICASE"/>
    <property type="match status" value="1"/>
</dbReference>
<reference evidence="8 9" key="1">
    <citation type="submission" date="2020-08" db="EMBL/GenBank/DDBJ databases">
        <title>Cohnella phylogeny.</title>
        <authorList>
            <person name="Dunlap C."/>
        </authorList>
    </citation>
    <scope>NUCLEOTIDE SEQUENCE [LARGE SCALE GENOMIC DNA]</scope>
    <source>
        <strain evidence="8 9">DSM 28246</strain>
    </source>
</reference>
<comment type="pathway">
    <text evidence="1 5">Purine metabolism; urate degradation; (S)-allantoin from urate: step 1/3.</text>
</comment>
<evidence type="ECO:0000256" key="6">
    <source>
        <dbReference type="PIRSR" id="PIRSR000241-2"/>
    </source>
</evidence>
<dbReference type="PIRSF" id="PIRSF000241">
    <property type="entry name" value="Urate_oxidase"/>
    <property type="match status" value="1"/>
</dbReference>
<feature type="binding site" evidence="6">
    <location>
        <position position="75"/>
    </location>
    <ligand>
        <name>O2</name>
        <dbReference type="ChEBI" id="CHEBI:15379"/>
    </ligand>
</feature>
<evidence type="ECO:0000256" key="7">
    <source>
        <dbReference type="RuleBase" id="RU004455"/>
    </source>
</evidence>
<dbReference type="PROSITE" id="PS00366">
    <property type="entry name" value="URICASE"/>
    <property type="match status" value="1"/>
</dbReference>
<comment type="function">
    <text evidence="5 7">Catalyzes the oxidation of uric acid to 5-hydroxyisourate, which is further processed to form (S)-allantoin.</text>
</comment>
<dbReference type="RefSeq" id="WP_185673305.1">
    <property type="nucleotide sequence ID" value="NZ_JACJVP010000077.1"/>
</dbReference>